<dbReference type="AlphaFoldDB" id="A0A2T3IID4"/>
<organism evidence="2 3">
    <name type="scientific">Photobacterium aquimaris</name>
    <dbReference type="NCBI Taxonomy" id="512643"/>
    <lineage>
        <taxon>Bacteria</taxon>
        <taxon>Pseudomonadati</taxon>
        <taxon>Pseudomonadota</taxon>
        <taxon>Gammaproteobacteria</taxon>
        <taxon>Vibrionales</taxon>
        <taxon>Vibrionaceae</taxon>
        <taxon>Photobacterium</taxon>
    </lineage>
</organism>
<feature type="chain" id="PRO_5015406635" evidence="1">
    <location>
        <begin position="23"/>
        <end position="163"/>
    </location>
</feature>
<dbReference type="RefSeq" id="WP_065177133.1">
    <property type="nucleotide sequence ID" value="NZ_LZFA01000054.1"/>
</dbReference>
<dbReference type="Gene3D" id="2.60.40.1890">
    <property type="entry name" value="PCu(A)C copper chaperone"/>
    <property type="match status" value="1"/>
</dbReference>
<sequence>MSKVIIALLTTAILSISTAVTAKTIEIAHPWSKAVPPTSNVAAAFLSIINHSDVDDTLIAAHSPIAEIVELHTHNNNNGLMQMRQVKAIDVAAEQQQQLVPGGLHVMLFNLTQVPSIDSQFPLTLTFKHAGEITVNVTVKAATYSGDDNHIPHDVSHNTQHHH</sequence>
<evidence type="ECO:0000256" key="1">
    <source>
        <dbReference type="SAM" id="SignalP"/>
    </source>
</evidence>
<dbReference type="OrthoDB" id="9796962at2"/>
<dbReference type="InterPro" id="IPR036182">
    <property type="entry name" value="PCuAC_sf"/>
</dbReference>
<dbReference type="PANTHER" id="PTHR36302">
    <property type="entry name" value="BLR7088 PROTEIN"/>
    <property type="match status" value="1"/>
</dbReference>
<proteinExistence type="predicted"/>
<dbReference type="InterPro" id="IPR058248">
    <property type="entry name" value="Lxx211020-like"/>
</dbReference>
<feature type="signal peptide" evidence="1">
    <location>
        <begin position="1"/>
        <end position="22"/>
    </location>
</feature>
<dbReference type="EMBL" id="PYMK01000014">
    <property type="protein sequence ID" value="PSU28107.1"/>
    <property type="molecule type" value="Genomic_DNA"/>
</dbReference>
<evidence type="ECO:0000313" key="3">
    <source>
        <dbReference type="Proteomes" id="UP000240254"/>
    </source>
</evidence>
<dbReference type="InterPro" id="IPR007410">
    <property type="entry name" value="LpqE-like"/>
</dbReference>
<comment type="caution">
    <text evidence="2">The sequence shown here is derived from an EMBL/GenBank/DDBJ whole genome shotgun (WGS) entry which is preliminary data.</text>
</comment>
<protein>
    <submittedName>
        <fullName evidence="2">Copper chaperone PCu(A)C</fullName>
    </submittedName>
</protein>
<gene>
    <name evidence="2" type="ORF">CTM88_13305</name>
</gene>
<dbReference type="SUPFAM" id="SSF110087">
    <property type="entry name" value="DR1885-like metal-binding protein"/>
    <property type="match status" value="1"/>
</dbReference>
<keyword evidence="1" id="KW-0732">Signal</keyword>
<name>A0A2T3IID4_9GAMM</name>
<accession>A0A2T3IID4</accession>
<evidence type="ECO:0000313" key="2">
    <source>
        <dbReference type="EMBL" id="PSU28107.1"/>
    </source>
</evidence>
<dbReference type="PANTHER" id="PTHR36302:SF1">
    <property type="entry name" value="COPPER CHAPERONE PCU(A)C"/>
    <property type="match status" value="1"/>
</dbReference>
<reference evidence="2 3" key="1">
    <citation type="submission" date="2018-03" db="EMBL/GenBank/DDBJ databases">
        <title>Whole genome sequencing of Histamine producing bacteria.</title>
        <authorList>
            <person name="Butler K."/>
        </authorList>
    </citation>
    <scope>NUCLEOTIDE SEQUENCE [LARGE SCALE GENOMIC DNA]</scope>
    <source>
        <strain evidence="2 3">BS2</strain>
    </source>
</reference>
<dbReference type="Proteomes" id="UP000240254">
    <property type="component" value="Unassembled WGS sequence"/>
</dbReference>
<dbReference type="Pfam" id="PF04314">
    <property type="entry name" value="PCuAC"/>
    <property type="match status" value="1"/>
</dbReference>